<dbReference type="GO" id="GO:0004222">
    <property type="term" value="F:metalloendopeptidase activity"/>
    <property type="evidence" value="ECO:0007669"/>
    <property type="project" value="InterPro"/>
</dbReference>
<dbReference type="GO" id="GO:0046872">
    <property type="term" value="F:metal ion binding"/>
    <property type="evidence" value="ECO:0007669"/>
    <property type="project" value="InterPro"/>
</dbReference>
<dbReference type="Proteomes" id="UP000178419">
    <property type="component" value="Unassembled WGS sequence"/>
</dbReference>
<dbReference type="InterPro" id="IPR011249">
    <property type="entry name" value="Metalloenz_LuxS/M16"/>
</dbReference>
<dbReference type="AlphaFoldDB" id="A0A1F7Y4E5"/>
<dbReference type="PANTHER" id="PTHR11851:SF49">
    <property type="entry name" value="MITOCHONDRIAL-PROCESSING PEPTIDASE SUBUNIT ALPHA"/>
    <property type="match status" value="1"/>
</dbReference>
<dbReference type="GO" id="GO:0006508">
    <property type="term" value="P:proteolysis"/>
    <property type="evidence" value="ECO:0007669"/>
    <property type="project" value="InterPro"/>
</dbReference>
<evidence type="ECO:0000259" key="3">
    <source>
        <dbReference type="Pfam" id="PF00675"/>
    </source>
</evidence>
<evidence type="ECO:0008006" key="7">
    <source>
        <dbReference type="Google" id="ProtNLM"/>
    </source>
</evidence>
<feature type="domain" description="Peptidase M16 N-terminal" evidence="3">
    <location>
        <begin position="4"/>
        <end position="143"/>
    </location>
</feature>
<dbReference type="PROSITE" id="PS00143">
    <property type="entry name" value="INSULINASE"/>
    <property type="match status" value="1"/>
</dbReference>
<name>A0A1F7Y4E5_9BACT</name>
<evidence type="ECO:0000313" key="6">
    <source>
        <dbReference type="Proteomes" id="UP000178419"/>
    </source>
</evidence>
<proteinExistence type="inferred from homology"/>
<dbReference type="InterPro" id="IPR011765">
    <property type="entry name" value="Pept_M16_N"/>
</dbReference>
<accession>A0A1F7Y4E5</accession>
<evidence type="ECO:0000313" key="5">
    <source>
        <dbReference type="EMBL" id="OGM21528.1"/>
    </source>
</evidence>
<evidence type="ECO:0000256" key="2">
    <source>
        <dbReference type="RuleBase" id="RU004447"/>
    </source>
</evidence>
<comment type="caution">
    <text evidence="5">The sequence shown here is derived from an EMBL/GenBank/DDBJ whole genome shotgun (WGS) entry which is preliminary data.</text>
</comment>
<evidence type="ECO:0000256" key="1">
    <source>
        <dbReference type="ARBA" id="ARBA00007261"/>
    </source>
</evidence>
<dbReference type="InterPro" id="IPR007863">
    <property type="entry name" value="Peptidase_M16_C"/>
</dbReference>
<protein>
    <recommendedName>
        <fullName evidence="7">Peptidase M16 N-terminal domain-containing protein</fullName>
    </recommendedName>
</protein>
<evidence type="ECO:0000259" key="4">
    <source>
        <dbReference type="Pfam" id="PF05193"/>
    </source>
</evidence>
<dbReference type="Pfam" id="PF00675">
    <property type="entry name" value="Peptidase_M16"/>
    <property type="match status" value="1"/>
</dbReference>
<dbReference type="PANTHER" id="PTHR11851">
    <property type="entry name" value="METALLOPROTEASE"/>
    <property type="match status" value="1"/>
</dbReference>
<gene>
    <name evidence="5" type="ORF">A2714_00215</name>
</gene>
<feature type="domain" description="Peptidase M16 C-terminal" evidence="4">
    <location>
        <begin position="150"/>
        <end position="318"/>
    </location>
</feature>
<dbReference type="Gene3D" id="3.30.830.10">
    <property type="entry name" value="Metalloenzyme, LuxS/M16 peptidase-like"/>
    <property type="match status" value="2"/>
</dbReference>
<sequence length="406" mass="45699">MPWAQSVSARLLIKAGPRYENDITIGSAHYLEHMFFEGSKLYPSRRELDRAVESKGGNHSAYTDKEYVMYQAKLQTENASFATEFVHELAFNPLMADEAVAREKGIISAELRRSIDTPAQHVWNLLREHIWRGHPLGHNTLGTFESIDRISRQDLLDYHNRFYKPDNTILVIAGNVKTSQAIDMSMRDFGALESRKDEFPAVPPPLHNIDSLVRIEERDIKQVHILLAFDTKGHGESSTVLPQFQVLSKMLRNNIFHTFVYDLGFSYSAGCWPWLVRDGGSIVTAIEVAPEKTAEAVTRMVDEVNNLTINEDTVQEARAGVVSDTLLNLADTDEYANFIGEQELYTGTVKPPEKVKADIKSVSTEDIQNLKDLLFTRENAALVLLGPVSPNKAQSLDDKLTLLLDQ</sequence>
<dbReference type="InterPro" id="IPR001431">
    <property type="entry name" value="Pept_M16_Zn_BS"/>
</dbReference>
<dbReference type="InterPro" id="IPR050361">
    <property type="entry name" value="MPP/UQCRC_Complex"/>
</dbReference>
<dbReference type="SUPFAM" id="SSF63411">
    <property type="entry name" value="LuxS/MPP-like metallohydrolase"/>
    <property type="match status" value="2"/>
</dbReference>
<organism evidence="5 6">
    <name type="scientific">Candidatus Woesebacteria bacterium RIFCSPHIGHO2_01_FULL_38_9</name>
    <dbReference type="NCBI Taxonomy" id="1802492"/>
    <lineage>
        <taxon>Bacteria</taxon>
        <taxon>Candidatus Woeseibacteriota</taxon>
    </lineage>
</organism>
<dbReference type="Pfam" id="PF05193">
    <property type="entry name" value="Peptidase_M16_C"/>
    <property type="match status" value="1"/>
</dbReference>
<dbReference type="EMBL" id="MGGE01000014">
    <property type="protein sequence ID" value="OGM21528.1"/>
    <property type="molecule type" value="Genomic_DNA"/>
</dbReference>
<reference evidence="5 6" key="1">
    <citation type="journal article" date="2016" name="Nat. Commun.">
        <title>Thousands of microbial genomes shed light on interconnected biogeochemical processes in an aquifer system.</title>
        <authorList>
            <person name="Anantharaman K."/>
            <person name="Brown C.T."/>
            <person name="Hug L.A."/>
            <person name="Sharon I."/>
            <person name="Castelle C.J."/>
            <person name="Probst A.J."/>
            <person name="Thomas B.C."/>
            <person name="Singh A."/>
            <person name="Wilkins M.J."/>
            <person name="Karaoz U."/>
            <person name="Brodie E.L."/>
            <person name="Williams K.H."/>
            <person name="Hubbard S.S."/>
            <person name="Banfield J.F."/>
        </authorList>
    </citation>
    <scope>NUCLEOTIDE SEQUENCE [LARGE SCALE GENOMIC DNA]</scope>
</reference>
<comment type="similarity">
    <text evidence="1 2">Belongs to the peptidase M16 family.</text>
</comment>